<dbReference type="InterPro" id="IPR050469">
    <property type="entry name" value="Diguanylate_Cyclase"/>
</dbReference>
<keyword evidence="1" id="KW-0812">Transmembrane</keyword>
<dbReference type="InterPro" id="IPR000160">
    <property type="entry name" value="GGDEF_dom"/>
</dbReference>
<keyword evidence="1" id="KW-0472">Membrane</keyword>
<feature type="domain" description="GGDEF" evidence="2">
    <location>
        <begin position="215"/>
        <end position="346"/>
    </location>
</feature>
<dbReference type="PANTHER" id="PTHR45138:SF9">
    <property type="entry name" value="DIGUANYLATE CYCLASE DGCM-RELATED"/>
    <property type="match status" value="1"/>
</dbReference>
<organism evidence="3 4">
    <name type="scientific">Rhodococcoides corynebacterioides</name>
    <dbReference type="NCBI Taxonomy" id="53972"/>
    <lineage>
        <taxon>Bacteria</taxon>
        <taxon>Bacillati</taxon>
        <taxon>Actinomycetota</taxon>
        <taxon>Actinomycetes</taxon>
        <taxon>Mycobacteriales</taxon>
        <taxon>Nocardiaceae</taxon>
        <taxon>Rhodococcoides</taxon>
    </lineage>
</organism>
<dbReference type="Gene3D" id="3.30.70.270">
    <property type="match status" value="1"/>
</dbReference>
<keyword evidence="4" id="KW-1185">Reference proteome</keyword>
<dbReference type="PANTHER" id="PTHR45138">
    <property type="entry name" value="REGULATORY COMPONENTS OF SENSORY TRANSDUCTION SYSTEM"/>
    <property type="match status" value="1"/>
</dbReference>
<dbReference type="SMART" id="SM00267">
    <property type="entry name" value="GGDEF"/>
    <property type="match status" value="1"/>
</dbReference>
<feature type="transmembrane region" description="Helical" evidence="1">
    <location>
        <begin position="126"/>
        <end position="144"/>
    </location>
</feature>
<comment type="caution">
    <text evidence="3">The sequence shown here is derived from an EMBL/GenBank/DDBJ whole genome shotgun (WGS) entry which is preliminary data.</text>
</comment>
<accession>A0ABS2L0I0</accession>
<feature type="transmembrane region" description="Helical" evidence="1">
    <location>
        <begin position="50"/>
        <end position="71"/>
    </location>
</feature>
<dbReference type="NCBIfam" id="TIGR00254">
    <property type="entry name" value="GGDEF"/>
    <property type="match status" value="1"/>
</dbReference>
<evidence type="ECO:0000256" key="1">
    <source>
        <dbReference type="SAM" id="Phobius"/>
    </source>
</evidence>
<reference evidence="3 4" key="1">
    <citation type="submission" date="2021-01" db="EMBL/GenBank/DDBJ databases">
        <title>Genomics of switchgrass bacterial isolates.</title>
        <authorList>
            <person name="Shade A."/>
        </authorList>
    </citation>
    <scope>NUCLEOTIDE SEQUENCE [LARGE SCALE GENOMIC DNA]</scope>
    <source>
        <strain evidence="3 4">PvP111</strain>
    </source>
</reference>
<feature type="transmembrane region" description="Helical" evidence="1">
    <location>
        <begin position="78"/>
        <end position="97"/>
    </location>
</feature>
<feature type="transmembrane region" description="Helical" evidence="1">
    <location>
        <begin position="150"/>
        <end position="170"/>
    </location>
</feature>
<sequence length="363" mass="36795">MVRRASEGTPRLVWGRYDIRSLAVACAASGAVPLLVVALLVPSLVRPNGVWALAAVSVFTAVTVAVTFRVGVLDDRQFVLLGSGGMVGVAVSAFVIVDPALTMGVGAMLGVVPAIAASGSPRRITVPLTAIAIAAAVSVCIVETGGAVRLVAVGATITTVLVPTILMASLRSSVTAMTARLVDLADTDPLTGLLNRRGLTARVAVLLDQACSSGVPLQACLVDIDHFKSVNDDFGHAIGDDVLVEVAATLHAVAGPDAVVARLGGEEFLVLGLVPSMGGVEATILAAVRGGGTVTVSVGVARCTVVPSDHEVCDAGAAVDAVTTTADRALYAAKSYGRDQAAYVLAEPLPWAGAVRKDSLSFE</sequence>
<dbReference type="RefSeq" id="WP_204870040.1">
    <property type="nucleotide sequence ID" value="NZ_JAFBBK010000001.1"/>
</dbReference>
<feature type="transmembrane region" description="Helical" evidence="1">
    <location>
        <begin position="21"/>
        <end position="44"/>
    </location>
</feature>
<proteinExistence type="predicted"/>
<protein>
    <submittedName>
        <fullName evidence="3">Diguanylate cyclase (GGDEF)-like protein</fullName>
    </submittedName>
</protein>
<dbReference type="Pfam" id="PF00990">
    <property type="entry name" value="GGDEF"/>
    <property type="match status" value="1"/>
</dbReference>
<gene>
    <name evidence="3" type="ORF">JOE42_004128</name>
</gene>
<dbReference type="InterPro" id="IPR029787">
    <property type="entry name" value="Nucleotide_cyclase"/>
</dbReference>
<dbReference type="PROSITE" id="PS50887">
    <property type="entry name" value="GGDEF"/>
    <property type="match status" value="1"/>
</dbReference>
<dbReference type="CDD" id="cd01949">
    <property type="entry name" value="GGDEF"/>
    <property type="match status" value="1"/>
</dbReference>
<dbReference type="InterPro" id="IPR043128">
    <property type="entry name" value="Rev_trsase/Diguanyl_cyclase"/>
</dbReference>
<dbReference type="Proteomes" id="UP000703038">
    <property type="component" value="Unassembled WGS sequence"/>
</dbReference>
<evidence type="ECO:0000313" key="3">
    <source>
        <dbReference type="EMBL" id="MBM7417395.1"/>
    </source>
</evidence>
<name>A0ABS2L0I0_9NOCA</name>
<dbReference type="EMBL" id="JAFBBK010000001">
    <property type="protein sequence ID" value="MBM7417395.1"/>
    <property type="molecule type" value="Genomic_DNA"/>
</dbReference>
<evidence type="ECO:0000259" key="2">
    <source>
        <dbReference type="PROSITE" id="PS50887"/>
    </source>
</evidence>
<dbReference type="SUPFAM" id="SSF55073">
    <property type="entry name" value="Nucleotide cyclase"/>
    <property type="match status" value="1"/>
</dbReference>
<keyword evidence="1" id="KW-1133">Transmembrane helix</keyword>
<evidence type="ECO:0000313" key="4">
    <source>
        <dbReference type="Proteomes" id="UP000703038"/>
    </source>
</evidence>